<evidence type="ECO:0000313" key="2">
    <source>
        <dbReference type="EMBL" id="KAF9780483.1"/>
    </source>
</evidence>
<evidence type="ECO:0000256" key="1">
    <source>
        <dbReference type="SAM" id="MobiDB-lite"/>
    </source>
</evidence>
<proteinExistence type="predicted"/>
<dbReference type="EMBL" id="WIUZ02000016">
    <property type="protein sequence ID" value="KAF9780483.1"/>
    <property type="molecule type" value="Genomic_DNA"/>
</dbReference>
<name>A0A9P6L2Y8_9AGAM</name>
<reference evidence="2" key="1">
    <citation type="journal article" date="2020" name="Nat. Commun.">
        <title>Large-scale genome sequencing of mycorrhizal fungi provides insights into the early evolution of symbiotic traits.</title>
        <authorList>
            <person name="Miyauchi S."/>
            <person name="Kiss E."/>
            <person name="Kuo A."/>
            <person name="Drula E."/>
            <person name="Kohler A."/>
            <person name="Sanchez-Garcia M."/>
            <person name="Morin E."/>
            <person name="Andreopoulos B."/>
            <person name="Barry K.W."/>
            <person name="Bonito G."/>
            <person name="Buee M."/>
            <person name="Carver A."/>
            <person name="Chen C."/>
            <person name="Cichocki N."/>
            <person name="Clum A."/>
            <person name="Culley D."/>
            <person name="Crous P.W."/>
            <person name="Fauchery L."/>
            <person name="Girlanda M."/>
            <person name="Hayes R.D."/>
            <person name="Keri Z."/>
            <person name="LaButti K."/>
            <person name="Lipzen A."/>
            <person name="Lombard V."/>
            <person name="Magnuson J."/>
            <person name="Maillard F."/>
            <person name="Murat C."/>
            <person name="Nolan M."/>
            <person name="Ohm R.A."/>
            <person name="Pangilinan J."/>
            <person name="Pereira M.F."/>
            <person name="Perotto S."/>
            <person name="Peter M."/>
            <person name="Pfister S."/>
            <person name="Riley R."/>
            <person name="Sitrit Y."/>
            <person name="Stielow J.B."/>
            <person name="Szollosi G."/>
            <person name="Zifcakova L."/>
            <person name="Stursova M."/>
            <person name="Spatafora J.W."/>
            <person name="Tedersoo L."/>
            <person name="Vaario L.M."/>
            <person name="Yamada A."/>
            <person name="Yan M."/>
            <person name="Wang P."/>
            <person name="Xu J."/>
            <person name="Bruns T."/>
            <person name="Baldrian P."/>
            <person name="Vilgalys R."/>
            <person name="Dunand C."/>
            <person name="Henrissat B."/>
            <person name="Grigoriev I.V."/>
            <person name="Hibbett D."/>
            <person name="Nagy L.G."/>
            <person name="Martin F.M."/>
        </authorList>
    </citation>
    <scope>NUCLEOTIDE SEQUENCE</scope>
    <source>
        <strain evidence="2">UH-Tt-Lm1</strain>
    </source>
</reference>
<feature type="region of interest" description="Disordered" evidence="1">
    <location>
        <begin position="33"/>
        <end position="63"/>
    </location>
</feature>
<evidence type="ECO:0008006" key="4">
    <source>
        <dbReference type="Google" id="ProtNLM"/>
    </source>
</evidence>
<protein>
    <recommendedName>
        <fullName evidence="4">Protein kinase domain-containing protein</fullName>
    </recommendedName>
</protein>
<organism evidence="2 3">
    <name type="scientific">Thelephora terrestris</name>
    <dbReference type="NCBI Taxonomy" id="56493"/>
    <lineage>
        <taxon>Eukaryota</taxon>
        <taxon>Fungi</taxon>
        <taxon>Dikarya</taxon>
        <taxon>Basidiomycota</taxon>
        <taxon>Agaricomycotina</taxon>
        <taxon>Agaricomycetes</taxon>
        <taxon>Thelephorales</taxon>
        <taxon>Thelephoraceae</taxon>
        <taxon>Thelephora</taxon>
    </lineage>
</organism>
<evidence type="ECO:0000313" key="3">
    <source>
        <dbReference type="Proteomes" id="UP000736335"/>
    </source>
</evidence>
<dbReference type="InterPro" id="IPR011009">
    <property type="entry name" value="Kinase-like_dom_sf"/>
</dbReference>
<comment type="caution">
    <text evidence="2">The sequence shown here is derived from an EMBL/GenBank/DDBJ whole genome shotgun (WGS) entry which is preliminary data.</text>
</comment>
<dbReference type="OrthoDB" id="5987198at2759"/>
<dbReference type="Gene3D" id="1.10.510.10">
    <property type="entry name" value="Transferase(Phosphotransferase) domain 1"/>
    <property type="match status" value="1"/>
</dbReference>
<dbReference type="Proteomes" id="UP000736335">
    <property type="component" value="Unassembled WGS sequence"/>
</dbReference>
<feature type="compositionally biased region" description="Acidic residues" evidence="1">
    <location>
        <begin position="48"/>
        <end position="59"/>
    </location>
</feature>
<dbReference type="AlphaFoldDB" id="A0A9P6L2Y8"/>
<sequence length="394" mass="45118">MTLLSFTKMTVTCFPLTSDPPLSSASADLDIGVFDRAPSPSPSTSASYDDDSDEDEDEEERNHRVAPCWQSYRQLFESHGYHLDTCKDVRQFYINYWEARNVQHSLETYAGYRSARREDRDENELCRDEGLPERLFRGKRLSDNLQIVIKAVHRRSRELDVITALSTPPLRDDPMNHCIPVLDIIHAPLDPPHAFSHGAYRDQLSFVIMEEWSSEFIPPDQPHTLRSYLTSLLHCIQHITFMHTHRFAHLDIAVRNVLTDYAGRYAYIDYETSRRFCRPPVEIEQGEDPHSSVLVHHPRATEVPPEVEKGHSTSPYAMDVWALGMLISKAGMSTGYAVPELCPITRSMLEPQWEKRPSAKVVLRLFGEAILKISEERLNSAPYTSHPKPAVPNH</sequence>
<dbReference type="SUPFAM" id="SSF56112">
    <property type="entry name" value="Protein kinase-like (PK-like)"/>
    <property type="match status" value="1"/>
</dbReference>
<gene>
    <name evidence="2" type="ORF">BJ322DRAFT_295661</name>
</gene>
<accession>A0A9P6L2Y8</accession>
<reference evidence="2" key="2">
    <citation type="submission" date="2020-11" db="EMBL/GenBank/DDBJ databases">
        <authorList>
            <consortium name="DOE Joint Genome Institute"/>
            <person name="Kuo A."/>
            <person name="Miyauchi S."/>
            <person name="Kiss E."/>
            <person name="Drula E."/>
            <person name="Kohler A."/>
            <person name="Sanchez-Garcia M."/>
            <person name="Andreopoulos B."/>
            <person name="Barry K.W."/>
            <person name="Bonito G."/>
            <person name="Buee M."/>
            <person name="Carver A."/>
            <person name="Chen C."/>
            <person name="Cichocki N."/>
            <person name="Clum A."/>
            <person name="Culley D."/>
            <person name="Crous P.W."/>
            <person name="Fauchery L."/>
            <person name="Girlanda M."/>
            <person name="Hayes R."/>
            <person name="Keri Z."/>
            <person name="Labutti K."/>
            <person name="Lipzen A."/>
            <person name="Lombard V."/>
            <person name="Magnuson J."/>
            <person name="Maillard F."/>
            <person name="Morin E."/>
            <person name="Murat C."/>
            <person name="Nolan M."/>
            <person name="Ohm R."/>
            <person name="Pangilinan J."/>
            <person name="Pereira M."/>
            <person name="Perotto S."/>
            <person name="Peter M."/>
            <person name="Riley R."/>
            <person name="Sitrit Y."/>
            <person name="Stielow B."/>
            <person name="Szollosi G."/>
            <person name="Zifcakova L."/>
            <person name="Stursova M."/>
            <person name="Spatafora J.W."/>
            <person name="Tedersoo L."/>
            <person name="Vaario L.-M."/>
            <person name="Yamada A."/>
            <person name="Yan M."/>
            <person name="Wang P."/>
            <person name="Xu J."/>
            <person name="Bruns T."/>
            <person name="Baldrian P."/>
            <person name="Vilgalys R."/>
            <person name="Henrissat B."/>
            <person name="Grigoriev I.V."/>
            <person name="Hibbett D."/>
            <person name="Nagy L.G."/>
            <person name="Martin F.M."/>
        </authorList>
    </citation>
    <scope>NUCLEOTIDE SEQUENCE</scope>
    <source>
        <strain evidence="2">UH-Tt-Lm1</strain>
    </source>
</reference>
<keyword evidence="3" id="KW-1185">Reference proteome</keyword>